<gene>
    <name evidence="1" type="ORF">GUJ93_ZPchr0001g30359</name>
</gene>
<reference evidence="1" key="1">
    <citation type="journal article" date="2021" name="bioRxiv">
        <title>Whole Genome Assembly and Annotation of Northern Wild Rice, Zizania palustris L., Supports a Whole Genome Duplication in the Zizania Genus.</title>
        <authorList>
            <person name="Haas M."/>
            <person name="Kono T."/>
            <person name="Macchietto M."/>
            <person name="Millas R."/>
            <person name="McGilp L."/>
            <person name="Shao M."/>
            <person name="Duquette J."/>
            <person name="Hirsch C.N."/>
            <person name="Kimball J."/>
        </authorList>
    </citation>
    <scope>NUCLEOTIDE SEQUENCE</scope>
    <source>
        <tissue evidence="1">Fresh leaf tissue</tissue>
    </source>
</reference>
<evidence type="ECO:0000313" key="1">
    <source>
        <dbReference type="EMBL" id="KAG8051658.1"/>
    </source>
</evidence>
<evidence type="ECO:0000313" key="2">
    <source>
        <dbReference type="Proteomes" id="UP000729402"/>
    </source>
</evidence>
<name>A0A8J5RLQ0_ZIZPA</name>
<dbReference type="EMBL" id="JAAALK010000288">
    <property type="protein sequence ID" value="KAG8051658.1"/>
    <property type="molecule type" value="Genomic_DNA"/>
</dbReference>
<proteinExistence type="predicted"/>
<comment type="caution">
    <text evidence="1">The sequence shown here is derived from an EMBL/GenBank/DDBJ whole genome shotgun (WGS) entry which is preliminary data.</text>
</comment>
<protein>
    <submittedName>
        <fullName evidence="1">Uncharacterized protein</fullName>
    </submittedName>
</protein>
<accession>A0A8J5RLQ0</accession>
<dbReference type="AlphaFoldDB" id="A0A8J5RLQ0"/>
<sequence length="155" mass="17095">MECQTKATSNVSGDASFLPSPLLLRRRRRPLPISLHLQEDGNFGPRRRLRCENRTPTDTPRWPRPRLAASVTGGVVVPCPSRPYPPQVGGGSVRWAGDSDALSQRGGGDAAEVLHRRRLLLLELVVPRFKKAHLIMARSCAAVRICFAFVTESCT</sequence>
<organism evidence="1 2">
    <name type="scientific">Zizania palustris</name>
    <name type="common">Northern wild rice</name>
    <dbReference type="NCBI Taxonomy" id="103762"/>
    <lineage>
        <taxon>Eukaryota</taxon>
        <taxon>Viridiplantae</taxon>
        <taxon>Streptophyta</taxon>
        <taxon>Embryophyta</taxon>
        <taxon>Tracheophyta</taxon>
        <taxon>Spermatophyta</taxon>
        <taxon>Magnoliopsida</taxon>
        <taxon>Liliopsida</taxon>
        <taxon>Poales</taxon>
        <taxon>Poaceae</taxon>
        <taxon>BOP clade</taxon>
        <taxon>Oryzoideae</taxon>
        <taxon>Oryzeae</taxon>
        <taxon>Zizaniinae</taxon>
        <taxon>Zizania</taxon>
    </lineage>
</organism>
<reference evidence="1" key="2">
    <citation type="submission" date="2021-02" db="EMBL/GenBank/DDBJ databases">
        <authorList>
            <person name="Kimball J.A."/>
            <person name="Haas M.W."/>
            <person name="Macchietto M."/>
            <person name="Kono T."/>
            <person name="Duquette J."/>
            <person name="Shao M."/>
        </authorList>
    </citation>
    <scope>NUCLEOTIDE SEQUENCE</scope>
    <source>
        <tissue evidence="1">Fresh leaf tissue</tissue>
    </source>
</reference>
<keyword evidence="2" id="KW-1185">Reference proteome</keyword>
<dbReference type="Proteomes" id="UP000729402">
    <property type="component" value="Unassembled WGS sequence"/>
</dbReference>